<dbReference type="InterPro" id="IPR016039">
    <property type="entry name" value="Thiolase-like"/>
</dbReference>
<dbReference type="InterPro" id="IPR000873">
    <property type="entry name" value="AMP-dep_synth/lig_dom"/>
</dbReference>
<dbReference type="Gene3D" id="3.30.559.30">
    <property type="entry name" value="Nonribosomal peptide synthetase, condensation domain"/>
    <property type="match status" value="1"/>
</dbReference>
<dbReference type="InterPro" id="IPR032821">
    <property type="entry name" value="PKS_assoc"/>
</dbReference>
<feature type="domain" description="Carrier" evidence="6">
    <location>
        <begin position="2031"/>
        <end position="2106"/>
    </location>
</feature>
<dbReference type="Gene3D" id="1.10.1200.10">
    <property type="entry name" value="ACP-like"/>
    <property type="match status" value="2"/>
</dbReference>
<dbReference type="InterPro" id="IPR042099">
    <property type="entry name" value="ANL_N_sf"/>
</dbReference>
<dbReference type="SUPFAM" id="SSF53901">
    <property type="entry name" value="Thiolase-like"/>
    <property type="match status" value="1"/>
</dbReference>
<dbReference type="InterPro" id="IPR014030">
    <property type="entry name" value="Ketoacyl_synth_N"/>
</dbReference>
<dbReference type="Pfam" id="PF00109">
    <property type="entry name" value="ketoacyl-synt"/>
    <property type="match status" value="1"/>
</dbReference>
<keyword evidence="9" id="KW-1185">Reference proteome</keyword>
<dbReference type="Pfam" id="PF00668">
    <property type="entry name" value="Condensation"/>
    <property type="match status" value="1"/>
</dbReference>
<dbReference type="Gene3D" id="3.30.70.3290">
    <property type="match status" value="1"/>
</dbReference>
<dbReference type="InterPro" id="IPR023213">
    <property type="entry name" value="CAT-like_dom_sf"/>
</dbReference>
<dbReference type="InterPro" id="IPR014031">
    <property type="entry name" value="Ketoacyl_synth_C"/>
</dbReference>
<evidence type="ECO:0000256" key="1">
    <source>
        <dbReference type="ARBA" id="ARBA00022450"/>
    </source>
</evidence>
<feature type="domain" description="Ketosynthase family 3 (KS3)" evidence="7">
    <location>
        <begin position="1102"/>
        <end position="1530"/>
    </location>
</feature>
<dbReference type="InterPro" id="IPR020806">
    <property type="entry name" value="PKS_PP-bd"/>
</dbReference>
<dbReference type="Gene3D" id="3.30.300.30">
    <property type="match status" value="1"/>
</dbReference>
<reference evidence="8 9" key="1">
    <citation type="submission" date="2013-07" db="EMBL/GenBank/DDBJ databases">
        <title>Thalassospira permensis NBRC 106175 Genome Sequencing.</title>
        <authorList>
            <person name="Lai Q."/>
            <person name="Shao Z."/>
        </authorList>
    </citation>
    <scope>NUCLEOTIDE SEQUENCE [LARGE SCALE GENOMIC DNA]</scope>
    <source>
        <strain evidence="8 9">NBRC 106175</strain>
    </source>
</reference>
<proteinExistence type="inferred from homology"/>
<protein>
    <recommendedName>
        <fullName evidence="10">Amino acid adenylation domain-containing protein</fullName>
    </recommendedName>
</protein>
<dbReference type="PANTHER" id="PTHR43775">
    <property type="entry name" value="FATTY ACID SYNTHASE"/>
    <property type="match status" value="1"/>
</dbReference>
<dbReference type="InterPro" id="IPR020845">
    <property type="entry name" value="AMP-binding_CS"/>
</dbReference>
<feature type="compositionally biased region" description="Low complexity" evidence="5">
    <location>
        <begin position="2109"/>
        <end position="2132"/>
    </location>
</feature>
<dbReference type="InterPro" id="IPR010071">
    <property type="entry name" value="AA_adenyl_dom"/>
</dbReference>
<evidence type="ECO:0000256" key="3">
    <source>
        <dbReference type="ARBA" id="ARBA00022679"/>
    </source>
</evidence>
<dbReference type="Pfam" id="PF02801">
    <property type="entry name" value="Ketoacyl-synt_C"/>
    <property type="match status" value="1"/>
</dbReference>
<keyword evidence="1" id="KW-0596">Phosphopantetheine</keyword>
<dbReference type="Pfam" id="PF00550">
    <property type="entry name" value="PP-binding"/>
    <property type="match status" value="2"/>
</dbReference>
<feature type="region of interest" description="Disordered" evidence="5">
    <location>
        <begin position="2106"/>
        <end position="2140"/>
    </location>
</feature>
<dbReference type="InterPro" id="IPR014043">
    <property type="entry name" value="Acyl_transferase_dom"/>
</dbReference>
<evidence type="ECO:0000256" key="2">
    <source>
        <dbReference type="ARBA" id="ARBA00022553"/>
    </source>
</evidence>
<dbReference type="Gene3D" id="3.40.366.10">
    <property type="entry name" value="Malonyl-Coenzyme A Acyl Carrier Protein, domain 2"/>
    <property type="match status" value="1"/>
</dbReference>
<dbReference type="InterPro" id="IPR016035">
    <property type="entry name" value="Acyl_Trfase/lysoPLipase"/>
</dbReference>
<evidence type="ECO:0000259" key="6">
    <source>
        <dbReference type="PROSITE" id="PS50075"/>
    </source>
</evidence>
<dbReference type="SUPFAM" id="SSF52151">
    <property type="entry name" value="FabD/lysophospholipase-like"/>
    <property type="match status" value="1"/>
</dbReference>
<evidence type="ECO:0000313" key="9">
    <source>
        <dbReference type="Proteomes" id="UP000027463"/>
    </source>
</evidence>
<keyword evidence="2" id="KW-0597">Phosphoprotein</keyword>
<dbReference type="Gene3D" id="3.30.559.10">
    <property type="entry name" value="Chloramphenicol acetyltransferase-like domain"/>
    <property type="match status" value="1"/>
</dbReference>
<dbReference type="PROSITE" id="PS00455">
    <property type="entry name" value="AMP_BINDING"/>
    <property type="match status" value="1"/>
</dbReference>
<dbReference type="InterPro" id="IPR036736">
    <property type="entry name" value="ACP-like_sf"/>
</dbReference>
<dbReference type="InterPro" id="IPR001242">
    <property type="entry name" value="Condensation_dom"/>
</dbReference>
<feature type="region of interest" description="Disordered" evidence="5">
    <location>
        <begin position="1"/>
        <end position="26"/>
    </location>
</feature>
<feature type="compositionally biased region" description="Low complexity" evidence="5">
    <location>
        <begin position="992"/>
        <end position="1003"/>
    </location>
</feature>
<dbReference type="SUPFAM" id="SSF52777">
    <property type="entry name" value="CoA-dependent acyltransferases"/>
    <property type="match status" value="2"/>
</dbReference>
<dbReference type="Proteomes" id="UP000027463">
    <property type="component" value="Unassembled WGS sequence"/>
</dbReference>
<dbReference type="Pfam" id="PF00501">
    <property type="entry name" value="AMP-binding"/>
    <property type="match status" value="1"/>
</dbReference>
<dbReference type="PROSITE" id="PS52004">
    <property type="entry name" value="KS3_2"/>
    <property type="match status" value="1"/>
</dbReference>
<gene>
    <name evidence="8" type="ORF">SMB34_10435</name>
</gene>
<dbReference type="SMART" id="SM00827">
    <property type="entry name" value="PKS_AT"/>
    <property type="match status" value="1"/>
</dbReference>
<evidence type="ECO:0000313" key="8">
    <source>
        <dbReference type="EMBL" id="KEO50372.1"/>
    </source>
</evidence>
<keyword evidence="3" id="KW-0808">Transferase</keyword>
<evidence type="ECO:0008006" key="10">
    <source>
        <dbReference type="Google" id="ProtNLM"/>
    </source>
</evidence>
<dbReference type="SMART" id="SM00823">
    <property type="entry name" value="PKS_PP"/>
    <property type="match status" value="2"/>
</dbReference>
<dbReference type="PROSITE" id="PS50075">
    <property type="entry name" value="CARRIER"/>
    <property type="match status" value="2"/>
</dbReference>
<evidence type="ECO:0000256" key="4">
    <source>
        <dbReference type="ARBA" id="ARBA00029443"/>
    </source>
</evidence>
<dbReference type="Pfam" id="PF00698">
    <property type="entry name" value="Acyl_transf_1"/>
    <property type="match status" value="1"/>
</dbReference>
<dbReference type="Gene3D" id="3.40.50.12780">
    <property type="entry name" value="N-terminal domain of ligase-like"/>
    <property type="match status" value="1"/>
</dbReference>
<dbReference type="CDD" id="cd05930">
    <property type="entry name" value="A_NRPS"/>
    <property type="match status" value="1"/>
</dbReference>
<dbReference type="InterPro" id="IPR001227">
    <property type="entry name" value="Ac_transferase_dom_sf"/>
</dbReference>
<sequence>MKGQTLQKRTNTFAPGTERQGKPLTTPQSSIWLDWAEGDDCANYNICSVIRFEGDLDIAALYKAIVQTDQENDALRLRFASEGGKPFQTFADDCRETDFSVIDLSFTDDPVLIANNEVEEIRRRPLDPENGYHCRHRLLQLGTGRYWWVRVYHHLVCDGYAGHLMAQRAAEIYSALKTGSAVPESTFGSYGDFIAADATYPETPAYQRDLAYWQERLQNDHAITRFSSDKPSGKLVQARLEQTLDGHDLSRLIHTAKACGTSPTAIVMAAYFILLGQVTHIKQPTVTMPLLNRMGRTERQTPGAFSYIVPFDADLSKHTRFSELARDIFARARRDVRHMRLGAPRMRAARLGARGLSGNGAFFNSLDGAEPLSFAGLDTRRVNIYNGPVTDLGLIYMMQAISPDRQEAEIIWQYDTACHDVKSVTRIAERFRYFLSRALDDPEQDIAAIAAPPMNELAIIRTLETGPTFTRPAPVRLIPERIDHAIASRPGDVALITEDDHEVTFATLGHMANAVAHHLKQCGIAPGDFVGMNISPSAQQTAAVIGILKCGATCVQLDPLQPIARNASMTRHLDCRLVLSDNTDTWHKIGDTSITVNDINAVTGIDGSITFENIHADICGDDIAFVFHTSGSTGQPKPVPVHHQSLADKIDVAIAQFGIGSHENGNPEIMGLFPSLGFDPWMLQFCVGLIRGHRMWLMTHAILSDGHKFWNGVARHHVTHIMSVPSFYESVIDAVPADGAFKLRRLITGGEIMQPTLVRRLYSAFETVDIWNCYGPTEATIHAAVYLIPRAPQTKSIPLGRIDKGGFVRILDEDGKRVPLGVPGEIYLGGAGLNRGYINMPDVTEEKFVADPTGETDETFYRTGDLVSWGEDGLLYFHGRTDEQVKIRGQRIEIGEIEYQLSRLSGVGRAAVLHVKTNHGGELIGYLLSNASPSKRPDAATVRAELARHLSDAAVPTRIEWVETLPLLPSGKIDRKALAEFARNPDGKQPVASKASPPASSKPDQARIHQLAGKIARIWMDLIETDEIEFDTNLFEAGAHSLLVPRAQFALSKLAGRNIASVEIFQHPTINSFARHLCADDQHAPETAQAEPVKPQRNVSENHDIAIIGMAMRLPGANDRDAFWSMLENGIDQIKDVDISRLRAMGGDPSALEDADFIARHGILDDLDMFDPAPFAMTAGETIETDPQQRLLLEVALSALEDGSCDPARDGPVGAYVGVGFPTYLVDSLRDRLRDRPDAIRYGMTLGNDKDFAATRLAYKLNLTGPAIASSTACSTGLVNLALAVNALRSGQCRVALAGGAALGLSPAGGYYFTQGGIGSRSGVCRPFDSKADGVVGGSGAVIILLKRLDDAIADKDTIHAVIKGIGINNDGSAKAAFTAPSVDGQAKAIQTAFADAQIDPSTIRFVEGHGTATALGDPIEIAALNKVYAKADTTPTHPKWLGSVKGNIGHLDSAAGMAGLIKAVLAIRHRVFPPTCHFNQPNENLGLDQGPFQINNTAQPLSNNDDEPLRAGISSFGVGGTNAHVIIEEAPRFDQPASRQTQNDIPHILPFSAASEPALQKLLENTASWLDRNGSDIAISDVANSLSRRHAYRFRAAIVATNIKAAISALTHPKSTARHQAVAQRNIPPIAFLFPGQGSQRPGMAKGLYEVDQISAKMIRDACKHVAQTGGPDDLFELLTVPDESPATSSRMARTEIAQPALFIYEYALANWLIENGILPAALTGHSIGEYVAACIGGVMSFEDALRLVVMRGRLMGQTEPGSMFALSMTEAEVGDLLSAFGPDLSMAAINGPRQCVVAGSTECIDALEEYIKSQGKSGRRLVVSHAFHSRMMEPVLNEFRHVVAKIRLNAPTLPIQSNLTGNWLTPEDATNPDYWVQHLRNAVRFADNIKGLLAEMPETIMVECGFGNTASRLAIVNGTATGNSIALQPAPGPDAARKTDAAITGSNALADAIARLWVMGTSPDWDRVNQTRDAHRIPLPTYAFDRRRFWPEKATTVNADPKSIAVAAAPVEATLPPARNPAQNTSDAQTETQAQSAILAVWRDMFGDPAIGPDDDFFELGGDSLFAVRIATRLSEVLTAEIPAAVMFEGRTVSGVANLLASFETNSPPTNARSAPTATATAKPATTAPRPSREQGVL</sequence>
<dbReference type="SMART" id="SM00825">
    <property type="entry name" value="PKS_KS"/>
    <property type="match status" value="1"/>
</dbReference>
<dbReference type="EMBL" id="AUNC01000072">
    <property type="protein sequence ID" value="KEO50372.1"/>
    <property type="molecule type" value="Genomic_DNA"/>
</dbReference>
<dbReference type="PANTHER" id="PTHR43775:SF37">
    <property type="entry name" value="SI:DKEY-61P9.11"/>
    <property type="match status" value="1"/>
</dbReference>
<comment type="similarity">
    <text evidence="4">In the C-terminal section; belongs to the NRP synthetase family.</text>
</comment>
<dbReference type="SUPFAM" id="SSF55048">
    <property type="entry name" value="Probable ACP-binding domain of malonyl-CoA ACP transacylase"/>
    <property type="match status" value="1"/>
</dbReference>
<name>A0ABR4TIL9_9PROT</name>
<dbReference type="InterPro" id="IPR009081">
    <property type="entry name" value="PP-bd_ACP"/>
</dbReference>
<dbReference type="NCBIfam" id="TIGR01733">
    <property type="entry name" value="AA-adenyl-dom"/>
    <property type="match status" value="1"/>
</dbReference>
<dbReference type="Gene3D" id="3.40.47.10">
    <property type="match status" value="1"/>
</dbReference>
<feature type="domain" description="Carrier" evidence="6">
    <location>
        <begin position="1006"/>
        <end position="1081"/>
    </location>
</feature>
<dbReference type="SUPFAM" id="SSF47336">
    <property type="entry name" value="ACP-like"/>
    <property type="match status" value="2"/>
</dbReference>
<dbReference type="InterPro" id="IPR050091">
    <property type="entry name" value="PKS_NRPS_Biosynth_Enz"/>
</dbReference>
<accession>A0ABR4TIL9</accession>
<dbReference type="SUPFAM" id="SSF56801">
    <property type="entry name" value="Acetyl-CoA synthetase-like"/>
    <property type="match status" value="1"/>
</dbReference>
<evidence type="ECO:0000259" key="7">
    <source>
        <dbReference type="PROSITE" id="PS52004"/>
    </source>
</evidence>
<dbReference type="InterPro" id="IPR045851">
    <property type="entry name" value="AMP-bd_C_sf"/>
</dbReference>
<organism evidence="8 9">
    <name type="scientific">Thalassospira permensis NBRC 106175</name>
    <dbReference type="NCBI Taxonomy" id="1353532"/>
    <lineage>
        <taxon>Bacteria</taxon>
        <taxon>Pseudomonadati</taxon>
        <taxon>Pseudomonadota</taxon>
        <taxon>Alphaproteobacteria</taxon>
        <taxon>Rhodospirillales</taxon>
        <taxon>Thalassospiraceae</taxon>
        <taxon>Thalassospira</taxon>
    </lineage>
</organism>
<dbReference type="InterPro" id="IPR020841">
    <property type="entry name" value="PKS_Beta-ketoAc_synthase_dom"/>
</dbReference>
<feature type="compositionally biased region" description="Polar residues" evidence="5">
    <location>
        <begin position="1"/>
        <end position="14"/>
    </location>
</feature>
<dbReference type="CDD" id="cd00833">
    <property type="entry name" value="PKS"/>
    <property type="match status" value="1"/>
</dbReference>
<evidence type="ECO:0000256" key="5">
    <source>
        <dbReference type="SAM" id="MobiDB-lite"/>
    </source>
</evidence>
<dbReference type="Pfam" id="PF16197">
    <property type="entry name" value="KAsynt_C_assoc"/>
    <property type="match status" value="1"/>
</dbReference>
<dbReference type="InterPro" id="IPR016036">
    <property type="entry name" value="Malonyl_transacylase_ACP-bd"/>
</dbReference>
<feature type="region of interest" description="Disordered" evidence="5">
    <location>
        <begin position="984"/>
        <end position="1005"/>
    </location>
</feature>
<comment type="caution">
    <text evidence="8">The sequence shown here is derived from an EMBL/GenBank/DDBJ whole genome shotgun (WGS) entry which is preliminary data.</text>
</comment>